<organism evidence="2 4">
    <name type="scientific">Adineta ricciae</name>
    <name type="common">Rotifer</name>
    <dbReference type="NCBI Taxonomy" id="249248"/>
    <lineage>
        <taxon>Eukaryota</taxon>
        <taxon>Metazoa</taxon>
        <taxon>Spiralia</taxon>
        <taxon>Gnathifera</taxon>
        <taxon>Rotifera</taxon>
        <taxon>Eurotatoria</taxon>
        <taxon>Bdelloidea</taxon>
        <taxon>Adinetida</taxon>
        <taxon>Adinetidae</taxon>
        <taxon>Adineta</taxon>
    </lineage>
</organism>
<evidence type="ECO:0000313" key="2">
    <source>
        <dbReference type="EMBL" id="CAF1435062.1"/>
    </source>
</evidence>
<evidence type="ECO:0000313" key="3">
    <source>
        <dbReference type="Proteomes" id="UP000663828"/>
    </source>
</evidence>
<sequence length="198" mass="23336">MRLYFVINYLMSNIHVRTNHLDCFNTLFQLTLTIDNLQSLQMKSKIYAEEIYNQADYIVEGTAFTPLFSSSTKFKSFQTVDDISGMDIRPHLQNSSLKLWKFETINFILQYCPNLKSLDRIVTGIYLRKANRASAESSDIPLQRFSLSMNDTPLQQKLLQLMQRLKHFDFYISCQLRSWKNLFHFLPSFTNSFAFDHN</sequence>
<evidence type="ECO:0000313" key="4">
    <source>
        <dbReference type="Proteomes" id="UP000663852"/>
    </source>
</evidence>
<reference evidence="2" key="1">
    <citation type="submission" date="2021-02" db="EMBL/GenBank/DDBJ databases">
        <authorList>
            <person name="Nowell W R."/>
        </authorList>
    </citation>
    <scope>NUCLEOTIDE SEQUENCE</scope>
</reference>
<dbReference type="Proteomes" id="UP000663852">
    <property type="component" value="Unassembled WGS sequence"/>
</dbReference>
<dbReference type="EMBL" id="CAJNOR010002625">
    <property type="protein sequence ID" value="CAF1320006.1"/>
    <property type="molecule type" value="Genomic_DNA"/>
</dbReference>
<evidence type="ECO:0000313" key="1">
    <source>
        <dbReference type="EMBL" id="CAF1320006.1"/>
    </source>
</evidence>
<accession>A0A815NBJ0</accession>
<gene>
    <name evidence="2" type="ORF">EDS130_LOCUS38465</name>
    <name evidence="1" type="ORF">XAT740_LOCUS29859</name>
</gene>
<protein>
    <submittedName>
        <fullName evidence="2">Uncharacterized protein</fullName>
    </submittedName>
</protein>
<name>A0A815NBJ0_ADIRI</name>
<dbReference type="EMBL" id="CAJNOJ010000402">
    <property type="protein sequence ID" value="CAF1435062.1"/>
    <property type="molecule type" value="Genomic_DNA"/>
</dbReference>
<proteinExistence type="predicted"/>
<keyword evidence="3" id="KW-1185">Reference proteome</keyword>
<dbReference type="AlphaFoldDB" id="A0A815NBJ0"/>
<dbReference type="Proteomes" id="UP000663828">
    <property type="component" value="Unassembled WGS sequence"/>
</dbReference>
<comment type="caution">
    <text evidence="2">The sequence shown here is derived from an EMBL/GenBank/DDBJ whole genome shotgun (WGS) entry which is preliminary data.</text>
</comment>
<dbReference type="OrthoDB" id="10024550at2759"/>